<reference evidence="2" key="1">
    <citation type="journal article" date="2018" name="Nat. Microbiol.">
        <title>Leveraging single-cell genomics to expand the fungal tree of life.</title>
        <authorList>
            <person name="Ahrendt S.R."/>
            <person name="Quandt C.A."/>
            <person name="Ciobanu D."/>
            <person name="Clum A."/>
            <person name="Salamov A."/>
            <person name="Andreopoulos B."/>
            <person name="Cheng J.F."/>
            <person name="Woyke T."/>
            <person name="Pelin A."/>
            <person name="Henrissat B."/>
            <person name="Reynolds N.K."/>
            <person name="Benny G.L."/>
            <person name="Smith M.E."/>
            <person name="James T.Y."/>
            <person name="Grigoriev I.V."/>
        </authorList>
    </citation>
    <scope>NUCLEOTIDE SEQUENCE [LARGE SCALE GENOMIC DNA]</scope>
</reference>
<dbReference type="AlphaFoldDB" id="A0A4P9W467"/>
<proteinExistence type="predicted"/>
<accession>A0A4P9W467</accession>
<evidence type="ECO:0000313" key="1">
    <source>
        <dbReference type="EMBL" id="RKO87139.1"/>
    </source>
</evidence>
<protein>
    <submittedName>
        <fullName evidence="1">Uncharacterized protein</fullName>
    </submittedName>
</protein>
<dbReference type="EMBL" id="KZ997646">
    <property type="protein sequence ID" value="RKO87139.1"/>
    <property type="molecule type" value="Genomic_DNA"/>
</dbReference>
<name>A0A4P9W467_9FUNG</name>
<gene>
    <name evidence="1" type="ORF">BDK51DRAFT_38440</name>
</gene>
<evidence type="ECO:0000313" key="2">
    <source>
        <dbReference type="Proteomes" id="UP000269721"/>
    </source>
</evidence>
<organism evidence="1 2">
    <name type="scientific">Blyttiomyces helicus</name>
    <dbReference type="NCBI Taxonomy" id="388810"/>
    <lineage>
        <taxon>Eukaryota</taxon>
        <taxon>Fungi</taxon>
        <taxon>Fungi incertae sedis</taxon>
        <taxon>Chytridiomycota</taxon>
        <taxon>Chytridiomycota incertae sedis</taxon>
        <taxon>Chytridiomycetes</taxon>
        <taxon>Chytridiomycetes incertae sedis</taxon>
        <taxon>Blyttiomyces</taxon>
    </lineage>
</organism>
<sequence length="338" mass="36737">MRHPIPVTRSTTLTRSTIFRSAGGRTVVAAAEESKSVVNLWELNGGATHPRTLKSLTPLPTPPDAVAMDVRRCELSDGSEMLAALTDRWVNLCSGILVCLGAASRWSAVGLAQLLVTISGGDPLVTAGLPLDAARMYFASEPLGDLAQKMCQRWSVPAIGDVKPGEAELDLRLSKIISWIGLATEPIAPPRRDTGAIGLATRPTRLRIQRLFQMYWLQWVPVPAGALGALCLWKFHALPDRTLDFILNISELEDGGAGSAKPKASRTPVRNFVYLWIKAPTRVLEASERDLCSTKIYEAIYVIYATALIQQAVKGALEDLPPVTNRQNPRPTGSIIKK</sequence>
<keyword evidence="2" id="KW-1185">Reference proteome</keyword>
<dbReference type="Proteomes" id="UP000269721">
    <property type="component" value="Unassembled WGS sequence"/>
</dbReference>